<dbReference type="Proteomes" id="UP001174136">
    <property type="component" value="Unassembled WGS sequence"/>
</dbReference>
<reference evidence="2" key="1">
    <citation type="journal article" date="2023" name="Front. Mar. Sci.">
        <title>A new Merluccius polli reference genome to investigate the effects of global change in West African waters.</title>
        <authorList>
            <person name="Mateo J.L."/>
            <person name="Blanco-Fernandez C."/>
            <person name="Garcia-Vazquez E."/>
            <person name="Machado-Schiaffino G."/>
        </authorList>
    </citation>
    <scope>NUCLEOTIDE SEQUENCE</scope>
    <source>
        <strain evidence="2">C29</strain>
        <tissue evidence="2">Fin</tissue>
    </source>
</reference>
<proteinExistence type="predicted"/>
<sequence>MAESVLDEIEEKQEEDEVSQFVTDLLTFIKRQNRECIQPSKEQPSGETAPKRGLEEKYFLPRTPVPRTTDYPLKNRPEPSYTLPEVMLRREFKICGQVGESGQKEKLSYPSLVRQMEMGIEKGHTENEIVEAVIRAVSPGLPLRDMLEIKRGLTLSALLTILKGHYKVDSSTKLYHQLLNISQETKESALNFVFRAMELKEKLLWNVANDDTMNSMAEPPFSESSSAQSKLDC</sequence>
<feature type="region of interest" description="Disordered" evidence="1">
    <location>
        <begin position="35"/>
        <end position="54"/>
    </location>
</feature>
<dbReference type="AlphaFoldDB" id="A0AA47N550"/>
<organism evidence="2 3">
    <name type="scientific">Merluccius polli</name>
    <name type="common">Benguela hake</name>
    <name type="synonym">Merluccius cadenati</name>
    <dbReference type="NCBI Taxonomy" id="89951"/>
    <lineage>
        <taxon>Eukaryota</taxon>
        <taxon>Metazoa</taxon>
        <taxon>Chordata</taxon>
        <taxon>Craniata</taxon>
        <taxon>Vertebrata</taxon>
        <taxon>Euteleostomi</taxon>
        <taxon>Actinopterygii</taxon>
        <taxon>Neopterygii</taxon>
        <taxon>Teleostei</taxon>
        <taxon>Neoteleostei</taxon>
        <taxon>Acanthomorphata</taxon>
        <taxon>Zeiogadaria</taxon>
        <taxon>Gadariae</taxon>
        <taxon>Gadiformes</taxon>
        <taxon>Gadoidei</taxon>
        <taxon>Merlucciidae</taxon>
        <taxon>Merluccius</taxon>
    </lineage>
</organism>
<gene>
    <name evidence="2" type="ORF">N1851_006835</name>
</gene>
<evidence type="ECO:0000256" key="1">
    <source>
        <dbReference type="SAM" id="MobiDB-lite"/>
    </source>
</evidence>
<comment type="caution">
    <text evidence="2">The sequence shown here is derived from an EMBL/GenBank/DDBJ whole genome shotgun (WGS) entry which is preliminary data.</text>
</comment>
<evidence type="ECO:0000313" key="2">
    <source>
        <dbReference type="EMBL" id="KAK0151787.1"/>
    </source>
</evidence>
<keyword evidence="3" id="KW-1185">Reference proteome</keyword>
<protein>
    <submittedName>
        <fullName evidence="2">Uncharacterized protein</fullName>
    </submittedName>
</protein>
<accession>A0AA47N550</accession>
<name>A0AA47N550_MERPO</name>
<dbReference type="EMBL" id="JAOPHQ010001165">
    <property type="protein sequence ID" value="KAK0151787.1"/>
    <property type="molecule type" value="Genomic_DNA"/>
</dbReference>
<evidence type="ECO:0000313" key="3">
    <source>
        <dbReference type="Proteomes" id="UP001174136"/>
    </source>
</evidence>